<evidence type="ECO:0000256" key="14">
    <source>
        <dbReference type="ARBA" id="ARBA00049494"/>
    </source>
</evidence>
<keyword evidence="10 15" id="KW-0274">FAD</keyword>
<evidence type="ECO:0000313" key="17">
    <source>
        <dbReference type="EMBL" id="GHO95572.1"/>
    </source>
</evidence>
<dbReference type="FunFam" id="3.40.50.620:FF:000021">
    <property type="entry name" value="Riboflavin biosynthesis protein"/>
    <property type="match status" value="1"/>
</dbReference>
<evidence type="ECO:0000256" key="9">
    <source>
        <dbReference type="ARBA" id="ARBA00022777"/>
    </source>
</evidence>
<dbReference type="SUPFAM" id="SSF82114">
    <property type="entry name" value="Riboflavin kinase-like"/>
    <property type="match status" value="1"/>
</dbReference>
<evidence type="ECO:0000256" key="5">
    <source>
        <dbReference type="ARBA" id="ARBA00022643"/>
    </source>
</evidence>
<dbReference type="InterPro" id="IPR023465">
    <property type="entry name" value="Riboflavin_kinase_dom_sf"/>
</dbReference>
<proteinExistence type="inferred from homology"/>
<evidence type="ECO:0000256" key="12">
    <source>
        <dbReference type="ARBA" id="ARBA00023268"/>
    </source>
</evidence>
<dbReference type="UniPathway" id="UPA00276">
    <property type="reaction ID" value="UER00406"/>
</dbReference>
<dbReference type="InterPro" id="IPR015864">
    <property type="entry name" value="FAD_synthase"/>
</dbReference>
<keyword evidence="4 15" id="KW-0285">Flavoprotein</keyword>
<evidence type="ECO:0000256" key="8">
    <source>
        <dbReference type="ARBA" id="ARBA00022741"/>
    </source>
</evidence>
<comment type="caution">
    <text evidence="17">The sequence shown here is derived from an EMBL/GenBank/DDBJ whole genome shotgun (WGS) entry which is preliminary data.</text>
</comment>
<dbReference type="Gene3D" id="2.40.30.30">
    <property type="entry name" value="Riboflavin kinase-like"/>
    <property type="match status" value="1"/>
</dbReference>
<keyword evidence="7 15" id="KW-0548">Nucleotidyltransferase</keyword>
<dbReference type="PANTHER" id="PTHR22749">
    <property type="entry name" value="RIBOFLAVIN KINASE/FMN ADENYLYLTRANSFERASE"/>
    <property type="match status" value="1"/>
</dbReference>
<comment type="pathway">
    <text evidence="2 15">Cofactor biosynthesis; FAD biosynthesis; FAD from FMN: step 1/1.</text>
</comment>
<dbReference type="Pfam" id="PF06574">
    <property type="entry name" value="FAD_syn"/>
    <property type="match status" value="1"/>
</dbReference>
<dbReference type="Gene3D" id="3.40.50.620">
    <property type="entry name" value="HUPs"/>
    <property type="match status" value="1"/>
</dbReference>
<dbReference type="PANTHER" id="PTHR22749:SF6">
    <property type="entry name" value="RIBOFLAVIN KINASE"/>
    <property type="match status" value="1"/>
</dbReference>
<comment type="catalytic activity">
    <reaction evidence="14 15">
        <text>FMN + ATP + H(+) = FAD + diphosphate</text>
        <dbReference type="Rhea" id="RHEA:17237"/>
        <dbReference type="ChEBI" id="CHEBI:15378"/>
        <dbReference type="ChEBI" id="CHEBI:30616"/>
        <dbReference type="ChEBI" id="CHEBI:33019"/>
        <dbReference type="ChEBI" id="CHEBI:57692"/>
        <dbReference type="ChEBI" id="CHEBI:58210"/>
        <dbReference type="EC" id="2.7.7.2"/>
    </reaction>
</comment>
<dbReference type="GO" id="GO:0005524">
    <property type="term" value="F:ATP binding"/>
    <property type="evidence" value="ECO:0007669"/>
    <property type="project" value="UniProtKB-UniRule"/>
</dbReference>
<gene>
    <name evidence="17" type="ORF">KSF_056200</name>
</gene>
<evidence type="ECO:0000256" key="7">
    <source>
        <dbReference type="ARBA" id="ARBA00022695"/>
    </source>
</evidence>
<dbReference type="SUPFAM" id="SSF52374">
    <property type="entry name" value="Nucleotidylyl transferase"/>
    <property type="match status" value="1"/>
</dbReference>
<comment type="similarity">
    <text evidence="15">Belongs to the ribF family.</text>
</comment>
<dbReference type="Pfam" id="PF01687">
    <property type="entry name" value="Flavokinase"/>
    <property type="match status" value="1"/>
</dbReference>
<evidence type="ECO:0000256" key="2">
    <source>
        <dbReference type="ARBA" id="ARBA00004726"/>
    </source>
</evidence>
<keyword evidence="5 15" id="KW-0288">FMN</keyword>
<keyword evidence="9 15" id="KW-0418">Kinase</keyword>
<evidence type="ECO:0000259" key="16">
    <source>
        <dbReference type="SMART" id="SM00904"/>
    </source>
</evidence>
<dbReference type="InterPro" id="IPR002606">
    <property type="entry name" value="Riboflavin_kinase_bac"/>
</dbReference>
<dbReference type="InterPro" id="IPR014729">
    <property type="entry name" value="Rossmann-like_a/b/a_fold"/>
</dbReference>
<dbReference type="PIRSF" id="PIRSF004491">
    <property type="entry name" value="FAD_Synth"/>
    <property type="match status" value="1"/>
</dbReference>
<evidence type="ECO:0000313" key="18">
    <source>
        <dbReference type="Proteomes" id="UP000597444"/>
    </source>
</evidence>
<keyword evidence="18" id="KW-1185">Reference proteome</keyword>
<dbReference type="NCBIfam" id="NF004160">
    <property type="entry name" value="PRK05627.1-3"/>
    <property type="match status" value="1"/>
</dbReference>
<protein>
    <recommendedName>
        <fullName evidence="15">Riboflavin biosynthesis protein</fullName>
    </recommendedName>
    <domain>
        <recommendedName>
            <fullName evidence="15">Riboflavin kinase</fullName>
            <ecNumber evidence="15">2.7.1.26</ecNumber>
        </recommendedName>
        <alternativeName>
            <fullName evidence="15">Flavokinase</fullName>
        </alternativeName>
    </domain>
    <domain>
        <recommendedName>
            <fullName evidence="15">FMN adenylyltransferase</fullName>
            <ecNumber evidence="15">2.7.7.2</ecNumber>
        </recommendedName>
        <alternativeName>
            <fullName evidence="15">FAD pyrophosphorylase</fullName>
        </alternativeName>
        <alternativeName>
            <fullName evidence="15">FAD synthase</fullName>
        </alternativeName>
    </domain>
</protein>
<dbReference type="Proteomes" id="UP000597444">
    <property type="component" value="Unassembled WGS sequence"/>
</dbReference>
<name>A0A8J3N2H7_9CHLR</name>
<dbReference type="InterPro" id="IPR023468">
    <property type="entry name" value="Riboflavin_kinase"/>
</dbReference>
<dbReference type="EC" id="2.7.1.26" evidence="15"/>
<organism evidence="17 18">
    <name type="scientific">Reticulibacter mediterranei</name>
    <dbReference type="NCBI Taxonomy" id="2778369"/>
    <lineage>
        <taxon>Bacteria</taxon>
        <taxon>Bacillati</taxon>
        <taxon>Chloroflexota</taxon>
        <taxon>Ktedonobacteria</taxon>
        <taxon>Ktedonobacterales</taxon>
        <taxon>Reticulibacteraceae</taxon>
        <taxon>Reticulibacter</taxon>
    </lineage>
</organism>
<feature type="domain" description="Riboflavin kinase" evidence="16">
    <location>
        <begin position="179"/>
        <end position="313"/>
    </location>
</feature>
<evidence type="ECO:0000256" key="15">
    <source>
        <dbReference type="PIRNR" id="PIRNR004491"/>
    </source>
</evidence>
<dbReference type="InterPro" id="IPR015865">
    <property type="entry name" value="Riboflavin_kinase_bac/euk"/>
</dbReference>
<evidence type="ECO:0000256" key="4">
    <source>
        <dbReference type="ARBA" id="ARBA00022630"/>
    </source>
</evidence>
<dbReference type="UniPathway" id="UPA00277">
    <property type="reaction ID" value="UER00407"/>
</dbReference>
<dbReference type="GO" id="GO:0009398">
    <property type="term" value="P:FMN biosynthetic process"/>
    <property type="evidence" value="ECO:0007669"/>
    <property type="project" value="UniProtKB-UniRule"/>
</dbReference>
<evidence type="ECO:0000256" key="6">
    <source>
        <dbReference type="ARBA" id="ARBA00022679"/>
    </source>
</evidence>
<dbReference type="AlphaFoldDB" id="A0A8J3N2H7"/>
<accession>A0A8J3N2H7</accession>
<dbReference type="GO" id="GO:0009231">
    <property type="term" value="P:riboflavin biosynthetic process"/>
    <property type="evidence" value="ECO:0007669"/>
    <property type="project" value="InterPro"/>
</dbReference>
<evidence type="ECO:0000256" key="11">
    <source>
        <dbReference type="ARBA" id="ARBA00022840"/>
    </source>
</evidence>
<dbReference type="NCBIfam" id="TIGR00083">
    <property type="entry name" value="ribF"/>
    <property type="match status" value="1"/>
</dbReference>
<dbReference type="CDD" id="cd02064">
    <property type="entry name" value="FAD_synthetase_N"/>
    <property type="match status" value="1"/>
</dbReference>
<sequence length="316" mass="35117">MEYTTTITNQKPIAITIGNFDGIHKGHQRLMHELQAMAQALECTPVVVTFSPHTLTVIRPEMFVQYLTTVEEKLALLRQFSGITDSIVIHFTREVATMSAEQFMDNLCKRFTIKGLVVGTDFSLGRNRMGNITFLEHYGQEHQITVRAISLEEAEHARISSTRIRALVSDGRISEANELLGHPVRVSGIVKKGDQRGRQIGFPTANLELDPHKLLPANGVYAVRIRVQDGVGSDATTSSPVYNGVTNIGIRPTFNGKELLVEAHLLDVDLDLYGKYLVLDFITRLRDEQRFPNIEALKAQIAADAEQARQILATGG</sequence>
<reference evidence="17" key="1">
    <citation type="submission" date="2020-10" db="EMBL/GenBank/DDBJ databases">
        <title>Taxonomic study of unclassified bacteria belonging to the class Ktedonobacteria.</title>
        <authorList>
            <person name="Yabe S."/>
            <person name="Wang C.M."/>
            <person name="Zheng Y."/>
            <person name="Sakai Y."/>
            <person name="Cavaletti L."/>
            <person name="Monciardini P."/>
            <person name="Donadio S."/>
        </authorList>
    </citation>
    <scope>NUCLEOTIDE SEQUENCE</scope>
    <source>
        <strain evidence="17">ID150040</strain>
    </source>
</reference>
<evidence type="ECO:0000256" key="10">
    <source>
        <dbReference type="ARBA" id="ARBA00022827"/>
    </source>
</evidence>
<keyword evidence="11 15" id="KW-0067">ATP-binding</keyword>
<comment type="function">
    <text evidence="1">Catalyzes the phosphorylation of riboflavin to FMN followed by the adenylation of FMN to FAD.</text>
</comment>
<dbReference type="SMART" id="SM00904">
    <property type="entry name" value="Flavokinase"/>
    <property type="match status" value="1"/>
</dbReference>
<comment type="pathway">
    <text evidence="3 15">Cofactor biosynthesis; FMN biosynthesis; FMN from riboflavin (ATP route): step 1/1.</text>
</comment>
<dbReference type="FunFam" id="2.40.30.30:FF:000003">
    <property type="entry name" value="Riboflavin biosynthesis protein"/>
    <property type="match status" value="1"/>
</dbReference>
<dbReference type="NCBIfam" id="NF004162">
    <property type="entry name" value="PRK05627.1-5"/>
    <property type="match status" value="1"/>
</dbReference>
<evidence type="ECO:0000256" key="1">
    <source>
        <dbReference type="ARBA" id="ARBA00002121"/>
    </source>
</evidence>
<evidence type="ECO:0000256" key="13">
    <source>
        <dbReference type="ARBA" id="ARBA00047880"/>
    </source>
</evidence>
<dbReference type="GO" id="GO:0003919">
    <property type="term" value="F:FMN adenylyltransferase activity"/>
    <property type="evidence" value="ECO:0007669"/>
    <property type="project" value="UniProtKB-UniRule"/>
</dbReference>
<dbReference type="RefSeq" id="WP_220206242.1">
    <property type="nucleotide sequence ID" value="NZ_BNJK01000001.1"/>
</dbReference>
<evidence type="ECO:0000256" key="3">
    <source>
        <dbReference type="ARBA" id="ARBA00005201"/>
    </source>
</evidence>
<keyword evidence="12" id="KW-0511">Multifunctional enzyme</keyword>
<keyword evidence="6 15" id="KW-0808">Transferase</keyword>
<dbReference type="EC" id="2.7.7.2" evidence="15"/>
<dbReference type="GO" id="GO:0006747">
    <property type="term" value="P:FAD biosynthetic process"/>
    <property type="evidence" value="ECO:0007669"/>
    <property type="project" value="UniProtKB-UniRule"/>
</dbReference>
<comment type="catalytic activity">
    <reaction evidence="13 15">
        <text>riboflavin + ATP = FMN + ADP + H(+)</text>
        <dbReference type="Rhea" id="RHEA:14357"/>
        <dbReference type="ChEBI" id="CHEBI:15378"/>
        <dbReference type="ChEBI" id="CHEBI:30616"/>
        <dbReference type="ChEBI" id="CHEBI:57986"/>
        <dbReference type="ChEBI" id="CHEBI:58210"/>
        <dbReference type="ChEBI" id="CHEBI:456216"/>
        <dbReference type="EC" id="2.7.1.26"/>
    </reaction>
</comment>
<keyword evidence="8 15" id="KW-0547">Nucleotide-binding</keyword>
<dbReference type="EMBL" id="BNJK01000001">
    <property type="protein sequence ID" value="GHO95572.1"/>
    <property type="molecule type" value="Genomic_DNA"/>
</dbReference>
<dbReference type="GO" id="GO:0008531">
    <property type="term" value="F:riboflavin kinase activity"/>
    <property type="evidence" value="ECO:0007669"/>
    <property type="project" value="UniProtKB-UniRule"/>
</dbReference>